<feature type="domain" description="Amidase" evidence="2">
    <location>
        <begin position="70"/>
        <end position="209"/>
    </location>
</feature>
<accession>A0A0L9VIZ8</accession>
<evidence type="ECO:0000256" key="1">
    <source>
        <dbReference type="ARBA" id="ARBA00009199"/>
    </source>
</evidence>
<dbReference type="Proteomes" id="UP000053144">
    <property type="component" value="Chromosome 10"/>
</dbReference>
<organism evidence="3 4">
    <name type="scientific">Phaseolus angularis</name>
    <name type="common">Azuki bean</name>
    <name type="synonym">Vigna angularis</name>
    <dbReference type="NCBI Taxonomy" id="3914"/>
    <lineage>
        <taxon>Eukaryota</taxon>
        <taxon>Viridiplantae</taxon>
        <taxon>Streptophyta</taxon>
        <taxon>Embryophyta</taxon>
        <taxon>Tracheophyta</taxon>
        <taxon>Spermatophyta</taxon>
        <taxon>Magnoliopsida</taxon>
        <taxon>eudicotyledons</taxon>
        <taxon>Gunneridae</taxon>
        <taxon>Pentapetalae</taxon>
        <taxon>rosids</taxon>
        <taxon>fabids</taxon>
        <taxon>Fabales</taxon>
        <taxon>Fabaceae</taxon>
        <taxon>Papilionoideae</taxon>
        <taxon>50 kb inversion clade</taxon>
        <taxon>NPAAA clade</taxon>
        <taxon>indigoferoid/millettioid clade</taxon>
        <taxon>Phaseoleae</taxon>
        <taxon>Vigna</taxon>
    </lineage>
</organism>
<evidence type="ECO:0000259" key="2">
    <source>
        <dbReference type="Pfam" id="PF01425"/>
    </source>
</evidence>
<dbReference type="PANTHER" id="PTHR46310">
    <property type="entry name" value="AMIDASE 1"/>
    <property type="match status" value="1"/>
</dbReference>
<evidence type="ECO:0000313" key="3">
    <source>
        <dbReference type="EMBL" id="KOM55020.1"/>
    </source>
</evidence>
<gene>
    <name evidence="3" type="ORF">LR48_Vigan10g091200</name>
</gene>
<dbReference type="InterPro" id="IPR023631">
    <property type="entry name" value="Amidase_dom"/>
</dbReference>
<dbReference type="GO" id="GO:0016811">
    <property type="term" value="F:hydrolase activity, acting on carbon-nitrogen (but not peptide) bonds, in linear amides"/>
    <property type="evidence" value="ECO:0007669"/>
    <property type="project" value="UniProtKB-ARBA"/>
</dbReference>
<name>A0A0L9VIZ8_PHAAN</name>
<protein>
    <recommendedName>
        <fullName evidence="2">Amidase domain-containing protein</fullName>
    </recommendedName>
</protein>
<dbReference type="Gramene" id="KOM55020">
    <property type="protein sequence ID" value="KOM55020"/>
    <property type="gene ID" value="LR48_Vigan10g091200"/>
</dbReference>
<dbReference type="SUPFAM" id="SSF75304">
    <property type="entry name" value="Amidase signature (AS) enzymes"/>
    <property type="match status" value="1"/>
</dbReference>
<dbReference type="InterPro" id="IPR020556">
    <property type="entry name" value="Amidase_CS"/>
</dbReference>
<comment type="similarity">
    <text evidence="1">Belongs to the amidase family.</text>
</comment>
<dbReference type="STRING" id="3914.A0A0L9VIZ8"/>
<dbReference type="OMA" id="WGLRTTH"/>
<dbReference type="PANTHER" id="PTHR46310:SF7">
    <property type="entry name" value="AMIDASE 1"/>
    <property type="match status" value="1"/>
</dbReference>
<dbReference type="InterPro" id="IPR036928">
    <property type="entry name" value="AS_sf"/>
</dbReference>
<sequence length="434" mass="46845">METASDDYGAFMEKFTLPPNSVPDLPLNSLTFAIKEMYVFSLSSHNISVVKIHFFCKLNLKEVFVSNNRFDVEGYVTGFGNPDWARTHPVATSTAPTVLALLGAGATCVGKTVMDEMAYSINGENIHYGTPRNPCSADRVPGGSSSGSAVAVGAKLVDFSLGTDTGGSVRVPASYCGIFGFRPSHGAIPVSGVIPMAQSFDTVGWFARDPMILSKVGGVILQLPEVAPVRPSCFIIAKDCFQLSFIPYDVVTQTVVKAVEKLYGGDVLKQEILGDYVKTNVPSLKHFMSKENTDQIFNIPSLSALSSAMRLLQRYEFKNNHGEWITEVKPDLGPGISERVSDALRTTGENIDTCYSVKRELHDALAALLGDFGVLMIPTVPGPPPKLQTDTSELEIFRARAFSLLSIAGVSGFCQVVPFSSVYEALGLIFSLIN</sequence>
<proteinExistence type="inferred from homology"/>
<dbReference type="AlphaFoldDB" id="A0A0L9VIZ8"/>
<evidence type="ECO:0000313" key="4">
    <source>
        <dbReference type="Proteomes" id="UP000053144"/>
    </source>
</evidence>
<dbReference type="PROSITE" id="PS00571">
    <property type="entry name" value="AMIDASES"/>
    <property type="match status" value="1"/>
</dbReference>
<reference evidence="4" key="1">
    <citation type="journal article" date="2015" name="Proc. Natl. Acad. Sci. U.S.A.">
        <title>Genome sequencing of adzuki bean (Vigna angularis) provides insight into high starch and low fat accumulation and domestication.</title>
        <authorList>
            <person name="Yang K."/>
            <person name="Tian Z."/>
            <person name="Chen C."/>
            <person name="Luo L."/>
            <person name="Zhao B."/>
            <person name="Wang Z."/>
            <person name="Yu L."/>
            <person name="Li Y."/>
            <person name="Sun Y."/>
            <person name="Li W."/>
            <person name="Chen Y."/>
            <person name="Li Y."/>
            <person name="Zhang Y."/>
            <person name="Ai D."/>
            <person name="Zhao J."/>
            <person name="Shang C."/>
            <person name="Ma Y."/>
            <person name="Wu B."/>
            <person name="Wang M."/>
            <person name="Gao L."/>
            <person name="Sun D."/>
            <person name="Zhang P."/>
            <person name="Guo F."/>
            <person name="Wang W."/>
            <person name="Li Y."/>
            <person name="Wang J."/>
            <person name="Varshney R.K."/>
            <person name="Wang J."/>
            <person name="Ling H.Q."/>
            <person name="Wan P."/>
        </authorList>
    </citation>
    <scope>NUCLEOTIDE SEQUENCE</scope>
    <source>
        <strain evidence="4">cv. Jingnong 6</strain>
    </source>
</reference>
<dbReference type="Pfam" id="PF01425">
    <property type="entry name" value="Amidase"/>
    <property type="match status" value="1"/>
</dbReference>
<dbReference type="Gene3D" id="3.90.1300.10">
    <property type="entry name" value="Amidase signature (AS) domain"/>
    <property type="match status" value="1"/>
</dbReference>
<dbReference type="EMBL" id="CM003380">
    <property type="protein sequence ID" value="KOM55020.1"/>
    <property type="molecule type" value="Genomic_DNA"/>
</dbReference>